<comment type="caution">
    <text evidence="1">The sequence shown here is derived from an EMBL/GenBank/DDBJ whole genome shotgun (WGS) entry which is preliminary data.</text>
</comment>
<name>A0ABP7DX58_9GAMM</name>
<sequence>MKHKTRTSHKTMLALLAAFLLPVVLAWLILTLGWFTPGVKAHGEWVQGQITEDTQWRLVLPVPPECESCELAEPLLENIDLALGRDSNRVAVLRLPAGNGLEAGFVYIADPPGMLIMRYSLSGEEASDRATGKALLGDLRRLLKFSRAG</sequence>
<reference evidence="2" key="1">
    <citation type="journal article" date="2019" name="Int. J. Syst. Evol. Microbiol.">
        <title>The Global Catalogue of Microorganisms (GCM) 10K type strain sequencing project: providing services to taxonomists for standard genome sequencing and annotation.</title>
        <authorList>
            <consortium name="The Broad Institute Genomics Platform"/>
            <consortium name="The Broad Institute Genome Sequencing Center for Infectious Disease"/>
            <person name="Wu L."/>
            <person name="Ma J."/>
        </authorList>
    </citation>
    <scope>NUCLEOTIDE SEQUENCE [LARGE SCALE GENOMIC DNA]</scope>
    <source>
        <strain evidence="2">JCM 17329</strain>
    </source>
</reference>
<dbReference type="EMBL" id="BAABDS010000026">
    <property type="protein sequence ID" value="GAA3710321.1"/>
    <property type="molecule type" value="Genomic_DNA"/>
</dbReference>
<evidence type="ECO:0000313" key="2">
    <source>
        <dbReference type="Proteomes" id="UP001501479"/>
    </source>
</evidence>
<protein>
    <recommendedName>
        <fullName evidence="3">Thioredoxin domain-containing protein</fullName>
    </recommendedName>
</protein>
<dbReference type="RefSeq" id="WP_344964218.1">
    <property type="nucleotide sequence ID" value="NZ_BAABDS010000026.1"/>
</dbReference>
<organism evidence="1 2">
    <name type="scientific">Oceanisphaera sediminis</name>
    <dbReference type="NCBI Taxonomy" id="981381"/>
    <lineage>
        <taxon>Bacteria</taxon>
        <taxon>Pseudomonadati</taxon>
        <taxon>Pseudomonadota</taxon>
        <taxon>Gammaproteobacteria</taxon>
        <taxon>Aeromonadales</taxon>
        <taxon>Aeromonadaceae</taxon>
        <taxon>Oceanisphaera</taxon>
    </lineage>
</organism>
<evidence type="ECO:0008006" key="3">
    <source>
        <dbReference type="Google" id="ProtNLM"/>
    </source>
</evidence>
<keyword evidence="2" id="KW-1185">Reference proteome</keyword>
<dbReference type="Proteomes" id="UP001501479">
    <property type="component" value="Unassembled WGS sequence"/>
</dbReference>
<proteinExistence type="predicted"/>
<gene>
    <name evidence="1" type="ORF">GCM10022421_17110</name>
</gene>
<accession>A0ABP7DX58</accession>
<evidence type="ECO:0000313" key="1">
    <source>
        <dbReference type="EMBL" id="GAA3710321.1"/>
    </source>
</evidence>